<dbReference type="RefSeq" id="XP_024883209.1">
    <property type="nucleotide sequence ID" value="XM_025027441.1"/>
</dbReference>
<keyword evidence="2" id="KW-1185">Reference proteome</keyword>
<organism evidence="2 3">
    <name type="scientific">Temnothorax curvispinosus</name>
    <dbReference type="NCBI Taxonomy" id="300111"/>
    <lineage>
        <taxon>Eukaryota</taxon>
        <taxon>Metazoa</taxon>
        <taxon>Ecdysozoa</taxon>
        <taxon>Arthropoda</taxon>
        <taxon>Hexapoda</taxon>
        <taxon>Insecta</taxon>
        <taxon>Pterygota</taxon>
        <taxon>Neoptera</taxon>
        <taxon>Endopterygota</taxon>
        <taxon>Hymenoptera</taxon>
        <taxon>Apocrita</taxon>
        <taxon>Aculeata</taxon>
        <taxon>Formicoidea</taxon>
        <taxon>Formicidae</taxon>
        <taxon>Myrmicinae</taxon>
        <taxon>Temnothorax</taxon>
    </lineage>
</organism>
<name>A0A6J1QL96_9HYME</name>
<dbReference type="AlphaFoldDB" id="A0A6J1QL96"/>
<feature type="region of interest" description="Disordered" evidence="1">
    <location>
        <begin position="78"/>
        <end position="134"/>
    </location>
</feature>
<proteinExistence type="predicted"/>
<evidence type="ECO:0000313" key="3">
    <source>
        <dbReference type="RefSeq" id="XP_024883209.1"/>
    </source>
</evidence>
<feature type="compositionally biased region" description="Basic and acidic residues" evidence="1">
    <location>
        <begin position="78"/>
        <end position="92"/>
    </location>
</feature>
<evidence type="ECO:0000256" key="1">
    <source>
        <dbReference type="SAM" id="MobiDB-lite"/>
    </source>
</evidence>
<dbReference type="Proteomes" id="UP000504618">
    <property type="component" value="Unplaced"/>
</dbReference>
<feature type="compositionally biased region" description="Pro residues" evidence="1">
    <location>
        <begin position="123"/>
        <end position="133"/>
    </location>
</feature>
<reference evidence="3" key="1">
    <citation type="submission" date="2025-08" db="UniProtKB">
        <authorList>
            <consortium name="RefSeq"/>
        </authorList>
    </citation>
    <scope>IDENTIFICATION</scope>
    <source>
        <tissue evidence="3">Whole body</tissue>
    </source>
</reference>
<evidence type="ECO:0000313" key="2">
    <source>
        <dbReference type="Proteomes" id="UP000504618"/>
    </source>
</evidence>
<feature type="region of interest" description="Disordered" evidence="1">
    <location>
        <begin position="322"/>
        <end position="342"/>
    </location>
</feature>
<protein>
    <submittedName>
        <fullName evidence="3">Uncharacterized protein LOC112461964</fullName>
    </submittedName>
</protein>
<sequence length="513" mass="59012">MIIDNDNIYYDIGLTKWLIEVNEDMEGETYWPPNNVEAGSLVRKEVNADKTWPKYRVYVKRYHDEYIKARNNVQGITKHDDSNYETEKELGRGKRKKNKNPLFTSDSDEDEEKRVKKSTKAVVPPPNVPPPLPNDFYNTVPTCSHGNESQKKKLDIKVNLRKSRKIPKQQTPSRFNVKEKTLLVQNVLDARKRATEQLQKKLCSQSLSSNKVTNASNSEEFLKKQSQEHQTELQMQIERSKCNKQTLSEDNEVTKKNNNKFQQSEKFLPSLSNIEKNSDFEDLVDFTSSTEDSVANDTTIKEHVDIPSKAASNLKHMELSQFDDNIDKSQNSSSTTSERKNKMQDLKFHLSDADRKLLEEISHKIDTVITNQGKLNRCLLPQEKKIQKPHNMPSLPLCNESDVQAMEKWLCDSENNIALCDYLTSFGSTSDERKTATIFMQRVMYNSLAKKYNFDGHGEKRGFKTLKLWTVIEGALSLKFPDSDLDTALKTIKSWLRNASGRKQEKCIGSDSH</sequence>
<gene>
    <name evidence="3" type="primary">LOC112461964</name>
</gene>
<accession>A0A6J1QL96</accession>
<dbReference type="OrthoDB" id="7548667at2759"/>
<dbReference type="GeneID" id="112461964"/>